<keyword evidence="2" id="KW-0521">NADP</keyword>
<comment type="similarity">
    <text evidence="1 2">Belongs to the dTDP-4-dehydrorhamnose reductase family.</text>
</comment>
<dbReference type="PANTHER" id="PTHR10491">
    <property type="entry name" value="DTDP-4-DEHYDRORHAMNOSE REDUCTASE"/>
    <property type="match status" value="1"/>
</dbReference>
<dbReference type="EMBL" id="LGUT01002762">
    <property type="protein sequence ID" value="KOG86545.1"/>
    <property type="molecule type" value="Genomic_DNA"/>
</dbReference>
<reference evidence="4 5" key="1">
    <citation type="submission" date="2015-07" db="EMBL/GenBank/DDBJ databases">
        <authorList>
            <person name="Ju K.-S."/>
            <person name="Doroghazi J.R."/>
            <person name="Metcalf W.W."/>
        </authorList>
    </citation>
    <scope>NUCLEOTIDE SEQUENCE [LARGE SCALE GENOMIC DNA]</scope>
    <source>
        <strain evidence="4 5">NRRL B-3589</strain>
    </source>
</reference>
<feature type="non-terminal residue" evidence="4">
    <location>
        <position position="159"/>
    </location>
</feature>
<dbReference type="Pfam" id="PF04321">
    <property type="entry name" value="RmlD_sub_bind"/>
    <property type="match status" value="1"/>
</dbReference>
<evidence type="ECO:0000259" key="3">
    <source>
        <dbReference type="Pfam" id="PF04321"/>
    </source>
</evidence>
<gene>
    <name evidence="4" type="ORF">ADK38_30420</name>
</gene>
<dbReference type="PANTHER" id="PTHR10491:SF4">
    <property type="entry name" value="METHIONINE ADENOSYLTRANSFERASE 2 SUBUNIT BETA"/>
    <property type="match status" value="1"/>
</dbReference>
<dbReference type="InterPro" id="IPR036291">
    <property type="entry name" value="NAD(P)-bd_dom_sf"/>
</dbReference>
<proteinExistence type="inferred from homology"/>
<comment type="caution">
    <text evidence="4">The sequence shown here is derived from an EMBL/GenBank/DDBJ whole genome shotgun (WGS) entry which is preliminary data.</text>
</comment>
<name>A0ABR5IZG1_9ACTN</name>
<organism evidence="4 5">
    <name type="scientific">Streptomyces varsoviensis</name>
    <dbReference type="NCBI Taxonomy" id="67373"/>
    <lineage>
        <taxon>Bacteria</taxon>
        <taxon>Bacillati</taxon>
        <taxon>Actinomycetota</taxon>
        <taxon>Actinomycetes</taxon>
        <taxon>Kitasatosporales</taxon>
        <taxon>Streptomycetaceae</taxon>
        <taxon>Streptomyces</taxon>
    </lineage>
</organism>
<dbReference type="InterPro" id="IPR005913">
    <property type="entry name" value="dTDP_dehydrorham_reduct"/>
</dbReference>
<evidence type="ECO:0000313" key="5">
    <source>
        <dbReference type="Proteomes" id="UP000037020"/>
    </source>
</evidence>
<dbReference type="InterPro" id="IPR029903">
    <property type="entry name" value="RmlD-like-bd"/>
</dbReference>
<dbReference type="EC" id="1.1.1.133" evidence="2"/>
<comment type="function">
    <text evidence="2">Catalyzes the reduction of dTDP-6-deoxy-L-lyxo-4-hexulose to yield dTDP-L-rhamnose.</text>
</comment>
<sequence length="159" mass="17078">MLGRDLCRLLAAGHVPVLPLTRHDLDLTDERAVGCALHRARPAVVVNCAAWTDVDAAESAEERALRVNGEAVRVLARACAATGARLLHVSTDYVFPGHAGPPYPEDAEPGPRTAYGRTKLAGERAVLAELPRAGTVVRTAWLYGPYGRNFVRTMAERAA</sequence>
<accession>A0ABR5IZG1</accession>
<comment type="pathway">
    <text evidence="2">Carbohydrate biosynthesis; dTDP-L-rhamnose biosynthesis.</text>
</comment>
<dbReference type="Proteomes" id="UP000037020">
    <property type="component" value="Unassembled WGS sequence"/>
</dbReference>
<keyword evidence="2" id="KW-0560">Oxidoreductase</keyword>
<protein>
    <recommendedName>
        <fullName evidence="2">dTDP-4-dehydrorhamnose reductase</fullName>
        <ecNumber evidence="2">1.1.1.133</ecNumber>
    </recommendedName>
</protein>
<dbReference type="SUPFAM" id="SSF51735">
    <property type="entry name" value="NAD(P)-binding Rossmann-fold domains"/>
    <property type="match status" value="1"/>
</dbReference>
<keyword evidence="5" id="KW-1185">Reference proteome</keyword>
<evidence type="ECO:0000256" key="2">
    <source>
        <dbReference type="RuleBase" id="RU364082"/>
    </source>
</evidence>
<dbReference type="CDD" id="cd05254">
    <property type="entry name" value="dTDP_HR_like_SDR_e"/>
    <property type="match status" value="1"/>
</dbReference>
<feature type="domain" description="RmlD-like substrate binding" evidence="3">
    <location>
        <begin position="1"/>
        <end position="158"/>
    </location>
</feature>
<evidence type="ECO:0000256" key="1">
    <source>
        <dbReference type="ARBA" id="ARBA00010944"/>
    </source>
</evidence>
<dbReference type="Gene3D" id="3.40.50.720">
    <property type="entry name" value="NAD(P)-binding Rossmann-like Domain"/>
    <property type="match status" value="1"/>
</dbReference>
<evidence type="ECO:0000313" key="4">
    <source>
        <dbReference type="EMBL" id="KOG86545.1"/>
    </source>
</evidence>